<dbReference type="InterPro" id="IPR049258">
    <property type="entry name" value="ODAD1_CC"/>
</dbReference>
<evidence type="ECO:0000256" key="1">
    <source>
        <dbReference type="ARBA" id="ARBA00023054"/>
    </source>
</evidence>
<dbReference type="AlphaFoldDB" id="A0A7S1UCH1"/>
<protein>
    <recommendedName>
        <fullName evidence="4">ODAD1 central coiled coil region domain-containing protein</fullName>
    </recommendedName>
</protein>
<dbReference type="InterPro" id="IPR051876">
    <property type="entry name" value="ODA-DC/CCD"/>
</dbReference>
<feature type="compositionally biased region" description="Pro residues" evidence="3">
    <location>
        <begin position="1"/>
        <end position="11"/>
    </location>
</feature>
<accession>A0A7S1UCH1</accession>
<dbReference type="PANTHER" id="PTHR21694:SF18">
    <property type="entry name" value="COILED-COIL DOMAIN-CONTAINING PROTEIN 63"/>
    <property type="match status" value="1"/>
</dbReference>
<dbReference type="EMBL" id="HBGJ01035253">
    <property type="protein sequence ID" value="CAD9263931.1"/>
    <property type="molecule type" value="Transcribed_RNA"/>
</dbReference>
<feature type="domain" description="ODAD1 central coiled coil region" evidence="4">
    <location>
        <begin position="285"/>
        <end position="429"/>
    </location>
</feature>
<feature type="coiled-coil region" evidence="2">
    <location>
        <begin position="120"/>
        <end position="182"/>
    </location>
</feature>
<feature type="region of interest" description="Disordered" evidence="3">
    <location>
        <begin position="469"/>
        <end position="561"/>
    </location>
</feature>
<reference evidence="5" key="1">
    <citation type="submission" date="2021-01" db="EMBL/GenBank/DDBJ databases">
        <authorList>
            <person name="Corre E."/>
            <person name="Pelletier E."/>
            <person name="Niang G."/>
            <person name="Scheremetjew M."/>
            <person name="Finn R."/>
            <person name="Kale V."/>
            <person name="Holt S."/>
            <person name="Cochrane G."/>
            <person name="Meng A."/>
            <person name="Brown T."/>
            <person name="Cohen L."/>
        </authorList>
    </citation>
    <scope>NUCLEOTIDE SEQUENCE</scope>
    <source>
        <strain evidence="5">CCMP2877</strain>
    </source>
</reference>
<feature type="compositionally biased region" description="Low complexity" evidence="3">
    <location>
        <begin position="30"/>
        <end position="39"/>
    </location>
</feature>
<evidence type="ECO:0000256" key="2">
    <source>
        <dbReference type="SAM" id="Coils"/>
    </source>
</evidence>
<feature type="region of interest" description="Disordered" evidence="3">
    <location>
        <begin position="1"/>
        <end position="39"/>
    </location>
</feature>
<dbReference type="PANTHER" id="PTHR21694">
    <property type="entry name" value="COILED-COIL DOMAIN-CONTAINING PROTEIN 63"/>
    <property type="match status" value="1"/>
</dbReference>
<evidence type="ECO:0000313" key="5">
    <source>
        <dbReference type="EMBL" id="CAD9263931.1"/>
    </source>
</evidence>
<organism evidence="5">
    <name type="scientific">Phaeomonas parva</name>
    <dbReference type="NCBI Taxonomy" id="124430"/>
    <lineage>
        <taxon>Eukaryota</taxon>
        <taxon>Sar</taxon>
        <taxon>Stramenopiles</taxon>
        <taxon>Ochrophyta</taxon>
        <taxon>Pinguiophyceae</taxon>
        <taxon>Pinguiochrysidales</taxon>
        <taxon>Pinguiochrysidaceae</taxon>
        <taxon>Phaeomonas</taxon>
    </lineage>
</organism>
<feature type="coiled-coil region" evidence="2">
    <location>
        <begin position="282"/>
        <end position="388"/>
    </location>
</feature>
<evidence type="ECO:0000259" key="4">
    <source>
        <dbReference type="Pfam" id="PF21773"/>
    </source>
</evidence>
<evidence type="ECO:0000256" key="3">
    <source>
        <dbReference type="SAM" id="MobiDB-lite"/>
    </source>
</evidence>
<keyword evidence="1 2" id="KW-0175">Coiled coil</keyword>
<sequence length="561" mass="62244">MSSTSPVPPASRKPQRPLRVNKRTRPTPRAAGAAGAGAADVGSVMGASVMSEATARVSQIMNELVDQQILYTKRIRHEKQKIAAIDRRIAQAEQRTTKYRTQFLEAKGKQTTSRMQEVAIRRLEDKLDRTLQRLHQKTRLNESKVQEINDYRIEKATQRTVKEGVQRELNQKRDKLKNMLSVAQHCIADKDNVQRATEALRTQISEDLDAFNGEYETMLRDIKEQSVFNSEIMSNAGRGAHSPFAALQGSPNRPGGEGKKDTESGIQLEVLRKSVAKQYWGIAKRKLDLEELDTNIVELEGNLDRLKSSTGVTDVKELIPILQSSEEQNYSLYNMINDLTKEMEELEVEKQTLDKEMSKYQDIAALQAENRQRIKRDLEEQIRKSRMQTEKNDLDYARGGEKLHLCTDGISNIFNKVGCNDEGLAQQLTSTGITDRNIMVFLGAIEDRVNEIVQLYNVLVANNTIPGGPGGVGGDGNSPPASPLRPLPPKRDKGADVPNPQNLPSINDADDEEDDRSIVSGATSGITGIHPVSPRLSVGGDARKASKAKRGLNPRDLGAAH</sequence>
<feature type="region of interest" description="Disordered" evidence="3">
    <location>
        <begin position="239"/>
        <end position="264"/>
    </location>
</feature>
<feature type="compositionally biased region" description="Basic residues" evidence="3">
    <location>
        <begin position="13"/>
        <end position="26"/>
    </location>
</feature>
<proteinExistence type="predicted"/>
<name>A0A7S1UCH1_9STRA</name>
<gene>
    <name evidence="5" type="ORF">PPAR1163_LOCUS22317</name>
</gene>
<dbReference type="Pfam" id="PF21773">
    <property type="entry name" value="ODAD1_CC"/>
    <property type="match status" value="1"/>
</dbReference>